<keyword evidence="1" id="KW-0430">Lectin</keyword>
<comment type="caution">
    <text evidence="5">The sequence shown here is derived from an EMBL/GenBank/DDBJ whole genome shotgun (WGS) entry which is preliminary data.</text>
</comment>
<dbReference type="SUPFAM" id="SSF90257">
    <property type="entry name" value="Myosin rod fragments"/>
    <property type="match status" value="1"/>
</dbReference>
<keyword evidence="3" id="KW-0812">Transmembrane</keyword>
<keyword evidence="3" id="KW-1133">Transmembrane helix</keyword>
<dbReference type="EMBL" id="JAWDJR010000001">
    <property type="protein sequence ID" value="KAK9981645.1"/>
    <property type="molecule type" value="Genomic_DNA"/>
</dbReference>
<evidence type="ECO:0000313" key="6">
    <source>
        <dbReference type="Proteomes" id="UP001479290"/>
    </source>
</evidence>
<dbReference type="SMART" id="SM00034">
    <property type="entry name" value="CLECT"/>
    <property type="match status" value="1"/>
</dbReference>
<dbReference type="CDD" id="cd03590">
    <property type="entry name" value="CLECT_DC-SIGN_like"/>
    <property type="match status" value="1"/>
</dbReference>
<dbReference type="SUPFAM" id="SSF56436">
    <property type="entry name" value="C-type lectin-like"/>
    <property type="match status" value="1"/>
</dbReference>
<dbReference type="Proteomes" id="UP001479290">
    <property type="component" value="Unassembled WGS sequence"/>
</dbReference>
<protein>
    <recommendedName>
        <fullName evidence="4">C-type lectin domain-containing protein</fullName>
    </recommendedName>
</protein>
<organism evidence="5 6">
    <name type="scientific">Culter alburnus</name>
    <name type="common">Topmouth culter</name>
    <dbReference type="NCBI Taxonomy" id="194366"/>
    <lineage>
        <taxon>Eukaryota</taxon>
        <taxon>Metazoa</taxon>
        <taxon>Chordata</taxon>
        <taxon>Craniata</taxon>
        <taxon>Vertebrata</taxon>
        <taxon>Euteleostomi</taxon>
        <taxon>Actinopterygii</taxon>
        <taxon>Neopterygii</taxon>
        <taxon>Teleostei</taxon>
        <taxon>Ostariophysi</taxon>
        <taxon>Cypriniformes</taxon>
        <taxon>Xenocyprididae</taxon>
        <taxon>Xenocypridinae</taxon>
        <taxon>Culter</taxon>
    </lineage>
</organism>
<dbReference type="Gene3D" id="1.20.5.1000">
    <property type="entry name" value="arf6 gtpase in complex with a specific effector, jip4"/>
    <property type="match status" value="2"/>
</dbReference>
<evidence type="ECO:0000256" key="2">
    <source>
        <dbReference type="SAM" id="Coils"/>
    </source>
</evidence>
<dbReference type="Gene3D" id="3.10.100.10">
    <property type="entry name" value="Mannose-Binding Protein A, subunit A"/>
    <property type="match status" value="1"/>
</dbReference>
<evidence type="ECO:0000313" key="5">
    <source>
        <dbReference type="EMBL" id="KAK9981645.1"/>
    </source>
</evidence>
<dbReference type="PROSITE" id="PS50041">
    <property type="entry name" value="C_TYPE_LECTIN_2"/>
    <property type="match status" value="1"/>
</dbReference>
<dbReference type="InterPro" id="IPR033989">
    <property type="entry name" value="CD209-like_CTLD"/>
</dbReference>
<dbReference type="PANTHER" id="PTHR22803">
    <property type="entry name" value="MANNOSE, PHOSPHOLIPASE, LECTIN RECEPTOR RELATED"/>
    <property type="match status" value="1"/>
</dbReference>
<evidence type="ECO:0000256" key="1">
    <source>
        <dbReference type="ARBA" id="ARBA00022734"/>
    </source>
</evidence>
<keyword evidence="3" id="KW-0472">Membrane</keyword>
<keyword evidence="6" id="KW-1185">Reference proteome</keyword>
<dbReference type="InterPro" id="IPR050111">
    <property type="entry name" value="C-type_lectin/snaclec_domain"/>
</dbReference>
<evidence type="ECO:0000256" key="3">
    <source>
        <dbReference type="SAM" id="Phobius"/>
    </source>
</evidence>
<sequence length="337" mass="38503">MKSGRYTLNTVNGGTTESQTQSLCQDEGEARVCRGSRCLVWMTVCLGIICVLLLVFIILHHISITAERESLFKSNKNTAEEFNQTINRLQDENTNQMTEKDHLKNNFNSLSQKNLEPQTSAKDLTDEKIQLQNNLNSLSQKNLELETRVKDLTTKKSQLQGSFDSLSQKNLNLETRVKDLTAEKSQLQGSVDDLNKKKQELERKVTSLSEELKREKSKQGNLSGPVCLFKSNELKSWSESRQYCRNHGGDLVIIDTEEKQKSISSFIKERVWIGLSKIENKGNMKWVDNSTLKDGFWYEQRNNAGGNEDCVELMPLDTIQNWNDLPCSEKRKGICEK</sequence>
<accession>A0AAW2BC23</accession>
<name>A0AAW2BC23_CULAL</name>
<gene>
    <name evidence="5" type="ORF">ABG768_001169</name>
</gene>
<dbReference type="InterPro" id="IPR001304">
    <property type="entry name" value="C-type_lectin-like"/>
</dbReference>
<proteinExistence type="predicted"/>
<reference evidence="5 6" key="1">
    <citation type="submission" date="2024-05" db="EMBL/GenBank/DDBJ databases">
        <title>A high-quality chromosomal-level genome assembly of Topmouth culter (Culter alburnus).</title>
        <authorList>
            <person name="Zhao H."/>
        </authorList>
    </citation>
    <scope>NUCLEOTIDE SEQUENCE [LARGE SCALE GENOMIC DNA]</scope>
    <source>
        <strain evidence="5">CATC2023</strain>
        <tissue evidence="5">Muscle</tissue>
    </source>
</reference>
<feature type="transmembrane region" description="Helical" evidence="3">
    <location>
        <begin position="39"/>
        <end position="62"/>
    </location>
</feature>
<keyword evidence="2" id="KW-0175">Coiled coil</keyword>
<dbReference type="InterPro" id="IPR016187">
    <property type="entry name" value="CTDL_fold"/>
</dbReference>
<dbReference type="GO" id="GO:0030246">
    <property type="term" value="F:carbohydrate binding"/>
    <property type="evidence" value="ECO:0007669"/>
    <property type="project" value="UniProtKB-KW"/>
</dbReference>
<evidence type="ECO:0000259" key="4">
    <source>
        <dbReference type="PROSITE" id="PS50041"/>
    </source>
</evidence>
<feature type="domain" description="C-type lectin" evidence="4">
    <location>
        <begin position="223"/>
        <end position="336"/>
    </location>
</feature>
<dbReference type="InterPro" id="IPR016186">
    <property type="entry name" value="C-type_lectin-like/link_sf"/>
</dbReference>
<feature type="coiled-coil region" evidence="2">
    <location>
        <begin position="72"/>
        <end position="218"/>
    </location>
</feature>
<dbReference type="AlphaFoldDB" id="A0AAW2BC23"/>
<dbReference type="Pfam" id="PF00059">
    <property type="entry name" value="Lectin_C"/>
    <property type="match status" value="1"/>
</dbReference>